<dbReference type="EMBL" id="JAGVWD010000003">
    <property type="protein sequence ID" value="MBS3057021.1"/>
    <property type="molecule type" value="Genomic_DNA"/>
</dbReference>
<comment type="caution">
    <text evidence="2">The sequence shown here is derived from an EMBL/GenBank/DDBJ whole genome shotgun (WGS) entry which is preliminary data.</text>
</comment>
<name>A0A8T4KRS2_9ARCH</name>
<organism evidence="2 3">
    <name type="scientific">Candidatus Iainarchaeum sp</name>
    <dbReference type="NCBI Taxonomy" id="3101447"/>
    <lineage>
        <taxon>Archaea</taxon>
        <taxon>Candidatus Iainarchaeota</taxon>
        <taxon>Candidatus Iainarchaeia</taxon>
        <taxon>Candidatus Iainarchaeales</taxon>
        <taxon>Candidatus Iainarchaeaceae</taxon>
        <taxon>Candidatus Iainarchaeum</taxon>
    </lineage>
</organism>
<gene>
    <name evidence="2" type="ORF">J4415_00135</name>
</gene>
<dbReference type="AlphaFoldDB" id="A0A8T4KRS2"/>
<evidence type="ECO:0000313" key="3">
    <source>
        <dbReference type="Proteomes" id="UP000677687"/>
    </source>
</evidence>
<evidence type="ECO:0000256" key="1">
    <source>
        <dbReference type="SAM" id="Coils"/>
    </source>
</evidence>
<dbReference type="Proteomes" id="UP000677687">
    <property type="component" value="Unassembled WGS sequence"/>
</dbReference>
<feature type="coiled-coil region" evidence="1">
    <location>
        <begin position="80"/>
        <end position="114"/>
    </location>
</feature>
<sequence length="141" mass="15728">MPRPEHTARPGMPASPFFSDIKALESSILMISQKIEYLVRNEKILSQNLIVLNKRLGDLESRVAEGGIATGGEGISSGDVSALQEKIDAISASLLKLQQRTSKLEEIINDIKDDYAKISDLKELKYVIETISPYDIKKKRR</sequence>
<proteinExistence type="predicted"/>
<accession>A0A8T4KRS2</accession>
<evidence type="ECO:0000313" key="2">
    <source>
        <dbReference type="EMBL" id="MBS3057021.1"/>
    </source>
</evidence>
<protein>
    <submittedName>
        <fullName evidence="2">Uncharacterized protein</fullName>
    </submittedName>
</protein>
<reference evidence="2" key="1">
    <citation type="submission" date="2021-03" db="EMBL/GenBank/DDBJ databases">
        <authorList>
            <person name="Jaffe A."/>
        </authorList>
    </citation>
    <scope>NUCLEOTIDE SEQUENCE</scope>
    <source>
        <strain evidence="2">RIFCSPHIGHO2_01_FULL_AR10_44_11</strain>
    </source>
</reference>
<reference evidence="2" key="2">
    <citation type="submission" date="2021-05" db="EMBL/GenBank/DDBJ databases">
        <title>Protein family content uncovers lineage relationships and bacterial pathway maintenance mechanisms in DPANN archaea.</title>
        <authorList>
            <person name="Castelle C.J."/>
            <person name="Meheust R."/>
            <person name="Jaffe A.L."/>
            <person name="Seitz K."/>
            <person name="Gong X."/>
            <person name="Baker B.J."/>
            <person name="Banfield J.F."/>
        </authorList>
    </citation>
    <scope>NUCLEOTIDE SEQUENCE</scope>
    <source>
        <strain evidence="2">RIFCSPHIGHO2_01_FULL_AR10_44_11</strain>
    </source>
</reference>
<keyword evidence="1" id="KW-0175">Coiled coil</keyword>